<reference evidence="3 4" key="2">
    <citation type="submission" date="2024-07" db="EMBL/GenBank/DDBJ databases">
        <authorList>
            <person name="Akdeniz Z."/>
        </authorList>
    </citation>
    <scope>NUCLEOTIDE SEQUENCE [LARGE SCALE GENOMIC DNA]</scope>
</reference>
<keyword evidence="4" id="KW-1185">Reference proteome</keyword>
<reference evidence="2" key="1">
    <citation type="submission" date="2023-06" db="EMBL/GenBank/DDBJ databases">
        <authorList>
            <person name="Kurt Z."/>
        </authorList>
    </citation>
    <scope>NUCLEOTIDE SEQUENCE</scope>
</reference>
<organism evidence="2">
    <name type="scientific">Hexamita inflata</name>
    <dbReference type="NCBI Taxonomy" id="28002"/>
    <lineage>
        <taxon>Eukaryota</taxon>
        <taxon>Metamonada</taxon>
        <taxon>Diplomonadida</taxon>
        <taxon>Hexamitidae</taxon>
        <taxon>Hexamitinae</taxon>
        <taxon>Hexamita</taxon>
    </lineage>
</organism>
<keyword evidence="1" id="KW-0472">Membrane</keyword>
<protein>
    <submittedName>
        <fullName evidence="3">Hypothetical_protein</fullName>
    </submittedName>
</protein>
<evidence type="ECO:0000313" key="4">
    <source>
        <dbReference type="Proteomes" id="UP001642409"/>
    </source>
</evidence>
<sequence length="410" mass="48750">MHDCRSFKSEEGSIIEADINVTKYNVYKDYIYYSIQQQKDDISLIKADIVDVYEIGVDSHHDILIHTNTPLHYQFPNELPKDTYFEVLSIGLGVELCFTETFEYPENVKCKKSLNQIGKFNITETNFLVQSQGAGRLEFQVKVWGSEKKANKKWIVWVVVASVVVTVGIVVCVFFFMRHKKQTNMRNNLENEAIVAEKQGCYGCKTITETRFLAVGCTVQLLCRLYYTTRRFDILERSLKISFIFQYILHFIFILQYIFPFQFDQYHKYQNNNQFYKYERTNLNLSIFVNINEVYTVIFMDYILSQNSETEIQLIQNRITTNYYYICMYQSFINFICNNPLLITQNVINHYIIHNIQQIRILTYMKLYLYCLESINKVFNEFNKLSKTDIQLQRLFKQQDVTQALLQYVK</sequence>
<dbReference type="Proteomes" id="UP001642409">
    <property type="component" value="Unassembled WGS sequence"/>
</dbReference>
<name>A0AA86QR51_9EUKA</name>
<dbReference type="EMBL" id="CATOUU010000914">
    <property type="protein sequence ID" value="CAI9959012.1"/>
    <property type="molecule type" value="Genomic_DNA"/>
</dbReference>
<keyword evidence="1" id="KW-1133">Transmembrane helix</keyword>
<evidence type="ECO:0000313" key="2">
    <source>
        <dbReference type="EMBL" id="CAI9959012.1"/>
    </source>
</evidence>
<proteinExistence type="predicted"/>
<evidence type="ECO:0000313" key="3">
    <source>
        <dbReference type="EMBL" id="CAL6055642.1"/>
    </source>
</evidence>
<keyword evidence="1" id="KW-0812">Transmembrane</keyword>
<gene>
    <name evidence="3" type="ORF">HINF_LOCUS46640</name>
    <name evidence="2" type="ORF">HINF_LOCUS46657</name>
</gene>
<feature type="transmembrane region" description="Helical" evidence="1">
    <location>
        <begin position="241"/>
        <end position="263"/>
    </location>
</feature>
<evidence type="ECO:0000256" key="1">
    <source>
        <dbReference type="SAM" id="Phobius"/>
    </source>
</evidence>
<accession>A0AA86QR51</accession>
<comment type="caution">
    <text evidence="2">The sequence shown here is derived from an EMBL/GenBank/DDBJ whole genome shotgun (WGS) entry which is preliminary data.</text>
</comment>
<dbReference type="EMBL" id="CAXDID020000207">
    <property type="protein sequence ID" value="CAL6055642.1"/>
    <property type="molecule type" value="Genomic_DNA"/>
</dbReference>
<dbReference type="AlphaFoldDB" id="A0AA86QR51"/>
<feature type="transmembrane region" description="Helical" evidence="1">
    <location>
        <begin position="154"/>
        <end position="177"/>
    </location>
</feature>